<proteinExistence type="predicted"/>
<sequence>MSVTRKLPTVTLDATLADLYRRAGPKYTHKRIAQVMGPVHSAIQLTPNIPRNVKYLFQDSAFNEPAREDGAFELSAEARRELAISYVALVGQRDGFLSGDTPLIIFNSDVEGTPESHDRIEAQKTLAVLSDKQRPSVIFCSGYSDMPVKEENIDLLAYKLAPDALEGYALVAPLDTVWYLNSKEALAKSGLSTPKCDIIKVNEPGCDADGCCGVCRSRLDSFLIPVDCTGPRGRWYSEQSSKIYQRLSMRPLPFVFKNQQSYGGAGTYLIHNEEDRAKLLRDLQNGILRRTLSSVTEDNKHLEPSNIILSELVEDPIGTWGLSFFVTEDADEPIFLAVTELMLIERRYYIGSSVQYDRQDELKSKFATLVRDMSRWLCSFGYVGPVGVDVLETASPGGIHPQTRGNTNGAPDGRSGFHIIDINARTSGQLCLPLLRTHFTSRGLECAASFFMRIVKKREQFIDMFQEDFSNGKICILSWYDDPVSGVSFGNVVVGAEDINRLGEDVQRIRNISQEVSF</sequence>
<organism evidence="1 2">
    <name type="scientific">Xylaria grammica</name>
    <dbReference type="NCBI Taxonomy" id="363999"/>
    <lineage>
        <taxon>Eukaryota</taxon>
        <taxon>Fungi</taxon>
        <taxon>Dikarya</taxon>
        <taxon>Ascomycota</taxon>
        <taxon>Pezizomycotina</taxon>
        <taxon>Sordariomycetes</taxon>
        <taxon>Xylariomycetidae</taxon>
        <taxon>Xylariales</taxon>
        <taxon>Xylariaceae</taxon>
        <taxon>Xylaria</taxon>
    </lineage>
</organism>
<dbReference type="AlphaFoldDB" id="A0A439D576"/>
<evidence type="ECO:0000313" key="2">
    <source>
        <dbReference type="Proteomes" id="UP000286045"/>
    </source>
</evidence>
<dbReference type="Proteomes" id="UP000286045">
    <property type="component" value="Unassembled WGS sequence"/>
</dbReference>
<comment type="caution">
    <text evidence="1">The sequence shown here is derived from an EMBL/GenBank/DDBJ whole genome shotgun (WGS) entry which is preliminary data.</text>
</comment>
<dbReference type="STRING" id="363999.A0A439D576"/>
<protein>
    <recommendedName>
        <fullName evidence="3">ATP-grasp domain-containing protein</fullName>
    </recommendedName>
</protein>
<dbReference type="EMBL" id="RYZI01000149">
    <property type="protein sequence ID" value="RWA09554.1"/>
    <property type="molecule type" value="Genomic_DNA"/>
</dbReference>
<dbReference type="PANTHER" id="PTHR37018:SF1">
    <property type="entry name" value="CULTURE SPECIFIC PROTEIN, PUTATIVE (AFU_ORTHOLOGUE AFUA_2G00130)-RELATED"/>
    <property type="match status" value="1"/>
</dbReference>
<dbReference type="PANTHER" id="PTHR37018">
    <property type="entry name" value="CULTURE SPECIFIC PROTEIN, PUTATIVE (AFU_ORTHOLOGUE AFUA_2G00130)-RELATED"/>
    <property type="match status" value="1"/>
</dbReference>
<evidence type="ECO:0008006" key="3">
    <source>
        <dbReference type="Google" id="ProtNLM"/>
    </source>
</evidence>
<keyword evidence="2" id="KW-1185">Reference proteome</keyword>
<reference evidence="1 2" key="1">
    <citation type="submission" date="2018-12" db="EMBL/GenBank/DDBJ databases">
        <title>Draft genome sequence of Xylaria grammica IHI A82.</title>
        <authorList>
            <person name="Buettner E."/>
            <person name="Kellner H."/>
        </authorList>
    </citation>
    <scope>NUCLEOTIDE SEQUENCE [LARGE SCALE GENOMIC DNA]</scope>
    <source>
        <strain evidence="1 2">IHI A82</strain>
    </source>
</reference>
<gene>
    <name evidence="1" type="ORF">EKO27_g5565</name>
</gene>
<evidence type="ECO:0000313" key="1">
    <source>
        <dbReference type="EMBL" id="RWA09554.1"/>
    </source>
</evidence>
<accession>A0A439D576</accession>
<dbReference type="SUPFAM" id="SSF56059">
    <property type="entry name" value="Glutathione synthetase ATP-binding domain-like"/>
    <property type="match status" value="1"/>
</dbReference>
<name>A0A439D576_9PEZI</name>
<dbReference type="InterPro" id="IPR053269">
    <property type="entry name" value="Asp-Met_ligase"/>
</dbReference>